<feature type="domain" description="DUF7869" evidence="1">
    <location>
        <begin position="467"/>
        <end position="608"/>
    </location>
</feature>
<proteinExistence type="predicted"/>
<dbReference type="Proteomes" id="UP000475862">
    <property type="component" value="Unassembled WGS sequence"/>
</dbReference>
<accession>A0A6G0U3M5</accession>
<comment type="caution">
    <text evidence="2">The sequence shown here is derived from an EMBL/GenBank/DDBJ whole genome shotgun (WGS) entry which is preliminary data.</text>
</comment>
<reference evidence="2 3" key="1">
    <citation type="submission" date="2019-08" db="EMBL/GenBank/DDBJ databases">
        <title>The genome of the soybean aphid Biotype 1, its phylome, world population structure and adaptation to the North American continent.</title>
        <authorList>
            <person name="Giordano R."/>
            <person name="Donthu R.K."/>
            <person name="Hernandez A.G."/>
            <person name="Wright C.L."/>
            <person name="Zimin A.V."/>
        </authorList>
    </citation>
    <scope>NUCLEOTIDE SEQUENCE [LARGE SCALE GENOMIC DNA]</scope>
    <source>
        <tissue evidence="2">Whole aphids</tissue>
    </source>
</reference>
<gene>
    <name evidence="2" type="ORF">AGLY_002180</name>
</gene>
<organism evidence="2 3">
    <name type="scientific">Aphis glycines</name>
    <name type="common">Soybean aphid</name>
    <dbReference type="NCBI Taxonomy" id="307491"/>
    <lineage>
        <taxon>Eukaryota</taxon>
        <taxon>Metazoa</taxon>
        <taxon>Ecdysozoa</taxon>
        <taxon>Arthropoda</taxon>
        <taxon>Hexapoda</taxon>
        <taxon>Insecta</taxon>
        <taxon>Pterygota</taxon>
        <taxon>Neoptera</taxon>
        <taxon>Paraneoptera</taxon>
        <taxon>Hemiptera</taxon>
        <taxon>Sternorrhyncha</taxon>
        <taxon>Aphidomorpha</taxon>
        <taxon>Aphidoidea</taxon>
        <taxon>Aphididae</taxon>
        <taxon>Aphidini</taxon>
        <taxon>Aphis</taxon>
        <taxon>Aphis</taxon>
    </lineage>
</organism>
<dbReference type="AlphaFoldDB" id="A0A6G0U3M5"/>
<dbReference type="PANTHER" id="PTHR10773:SF19">
    <property type="match status" value="1"/>
</dbReference>
<dbReference type="InterPro" id="IPR057191">
    <property type="entry name" value="DUF7869"/>
</dbReference>
<dbReference type="OrthoDB" id="6628586at2759"/>
<keyword evidence="3" id="KW-1185">Reference proteome</keyword>
<evidence type="ECO:0000259" key="1">
    <source>
        <dbReference type="Pfam" id="PF25273"/>
    </source>
</evidence>
<dbReference type="PANTHER" id="PTHR10773">
    <property type="entry name" value="DNA-DIRECTED RNA POLYMERASES I, II, AND III SUBUNIT RPABC2"/>
    <property type="match status" value="1"/>
</dbReference>
<evidence type="ECO:0000313" key="3">
    <source>
        <dbReference type="Proteomes" id="UP000475862"/>
    </source>
</evidence>
<sequence length="730" mass="84628">MKVGVQAISQEEPLAVPIKSMDLVLSTSDLKTEPNNKNTNLNNSVNNANESLLNELDNYKFDLDINNIDKFVLLEDGIDINTIYGIETLNNINNADEDIIIRESDINLNIENIDELVVLEDKIDHNIFINTNSETEMNININNAIENNNNNIISGDINVLSSEADEDLIVGVSGESYKKMKKDKSFEVVKKKKMKENDCLVKKNVKMSVQPLVKLKDWPYLINIAPIKRTYVLHTSNRSSTYRYFVSVKKEVCRKFILSTLDISEKLLRYTRDNKIDLYVSKHDNKGKQPSKIKTADVIIGNVDRFIQMLPAVPSHYCRGSSSKKYITNDFNSLEHVYRVYIEDCKLNNKPSVSCGVFKKRWNTEYNIGIHVPKKDKCTFCEGFTNNETKTAEDILNYEHHIAEKKFTHEVFKQDQLRSGKNGFLCCSFDLQKVLNTPCGNSMLLFYSRKLAYYNLSIYKSNTKNGHCYLWSEPEVKRGSNEIASILFKYLKTIDETGTFQEIALYCDSCPEQNKNHVVLSMLRYFQLISKNINSLTINYLLPGHTYMPVDSMHACIEKYLKRKTVWAPSEWPTIIRNSRTKFGPYNTVELNHSDFLDWSEVCKTMFNQPKLKDTDGCDVKFKKIRTVYFNKEYLNNFKIAYSFNHNDDNNIILDYKNVSITENRLRSKLKNVEPKQLYFSKLPITETKYNDLKQLCTKKIIPDKFHSEYLEIPFKSTIRDELAETDEEG</sequence>
<dbReference type="Pfam" id="PF25273">
    <property type="entry name" value="DUF7869"/>
    <property type="match status" value="1"/>
</dbReference>
<name>A0A6G0U3M5_APHGL</name>
<dbReference type="EMBL" id="VYZN01000008">
    <property type="protein sequence ID" value="KAE9543380.1"/>
    <property type="molecule type" value="Genomic_DNA"/>
</dbReference>
<protein>
    <recommendedName>
        <fullName evidence="1">DUF7869 domain-containing protein</fullName>
    </recommendedName>
</protein>
<evidence type="ECO:0000313" key="2">
    <source>
        <dbReference type="EMBL" id="KAE9543380.1"/>
    </source>
</evidence>